<comment type="similarity">
    <text evidence="1">Belongs to the UPF0065 (bug) family.</text>
</comment>
<dbReference type="RefSeq" id="WP_264507803.1">
    <property type="nucleotide sequence ID" value="NZ_JAPDFL010000002.1"/>
</dbReference>
<dbReference type="InterPro" id="IPR042100">
    <property type="entry name" value="Bug_dom1"/>
</dbReference>
<dbReference type="InterPro" id="IPR005064">
    <property type="entry name" value="BUG"/>
</dbReference>
<dbReference type="Gene3D" id="3.40.190.150">
    <property type="entry name" value="Bordetella uptake gene, domain 1"/>
    <property type="match status" value="1"/>
</dbReference>
<evidence type="ECO:0000313" key="4">
    <source>
        <dbReference type="Proteomes" id="UP001208938"/>
    </source>
</evidence>
<dbReference type="EMBL" id="JAPDFL010000002">
    <property type="protein sequence ID" value="MCW1934918.1"/>
    <property type="molecule type" value="Genomic_DNA"/>
</dbReference>
<keyword evidence="2" id="KW-0732">Signal</keyword>
<dbReference type="PIRSF" id="PIRSF017082">
    <property type="entry name" value="YflP"/>
    <property type="match status" value="1"/>
</dbReference>
<feature type="signal peptide" evidence="2">
    <location>
        <begin position="1"/>
        <end position="30"/>
    </location>
</feature>
<reference evidence="3 4" key="1">
    <citation type="submission" date="2022-10" db="EMBL/GenBank/DDBJ databases">
        <title>Pararhodobacter sp. nov., isolated from marine algae.</title>
        <authorList>
            <person name="Choi B.J."/>
            <person name="Kim J.M."/>
            <person name="Lee J.K."/>
            <person name="Choi D.G."/>
            <person name="Jeon C.O."/>
        </authorList>
    </citation>
    <scope>NUCLEOTIDE SEQUENCE [LARGE SCALE GENOMIC DNA]</scope>
    <source>
        <strain evidence="3 4">ZQ420</strain>
    </source>
</reference>
<accession>A0ABT3H5C2</accession>
<protein>
    <submittedName>
        <fullName evidence="3">Tripartite tricarboxylate transporter substrate binding protein</fullName>
    </submittedName>
</protein>
<dbReference type="PANTHER" id="PTHR42928:SF5">
    <property type="entry name" value="BLR1237 PROTEIN"/>
    <property type="match status" value="1"/>
</dbReference>
<keyword evidence="4" id="KW-1185">Reference proteome</keyword>
<dbReference type="Pfam" id="PF03401">
    <property type="entry name" value="TctC"/>
    <property type="match status" value="1"/>
</dbReference>
<dbReference type="SUPFAM" id="SSF53850">
    <property type="entry name" value="Periplasmic binding protein-like II"/>
    <property type="match status" value="1"/>
</dbReference>
<name>A0ABT3H5C2_9RHOB</name>
<dbReference type="CDD" id="cd07012">
    <property type="entry name" value="PBP2_Bug_TTT"/>
    <property type="match status" value="1"/>
</dbReference>
<proteinExistence type="inferred from homology"/>
<evidence type="ECO:0000313" key="3">
    <source>
        <dbReference type="EMBL" id="MCW1934918.1"/>
    </source>
</evidence>
<dbReference type="PANTHER" id="PTHR42928">
    <property type="entry name" value="TRICARBOXYLATE-BINDING PROTEIN"/>
    <property type="match status" value="1"/>
</dbReference>
<gene>
    <name evidence="3" type="ORF">OKW52_22365</name>
</gene>
<feature type="chain" id="PRO_5046311152" evidence="2">
    <location>
        <begin position="31"/>
        <end position="329"/>
    </location>
</feature>
<dbReference type="Gene3D" id="3.40.190.10">
    <property type="entry name" value="Periplasmic binding protein-like II"/>
    <property type="match status" value="1"/>
</dbReference>
<organism evidence="3 4">
    <name type="scientific">Pararhodobacter zhoushanensis</name>
    <dbReference type="NCBI Taxonomy" id="2479545"/>
    <lineage>
        <taxon>Bacteria</taxon>
        <taxon>Pseudomonadati</taxon>
        <taxon>Pseudomonadota</taxon>
        <taxon>Alphaproteobacteria</taxon>
        <taxon>Rhodobacterales</taxon>
        <taxon>Paracoccaceae</taxon>
        <taxon>Pararhodobacter</taxon>
    </lineage>
</organism>
<sequence length="329" mass="33709">MTTSTILNRRLFLSLSAAVAVAALPHVSSAQTVWPTGTVQLLVPARAGGGTDAAARVLAGALQERTGQSFVVVNNPGGGGVVAAETVRAAAPDGQTLLFFHSGIFSMYHTGTYDHSPLDEFTTAAELAVGSSYSLAVSADSPYQTTADLVAASIAAPNSISLGVQLRGSTHFMAGLLVMDSDAQFRIVDAGSDADKLVQLQGHQIDAALVNTSGALQYVETGDLRILGTIGGSPDRDAATPDIPSLVEQGYERVVYGLDFLIMGPAGMDPAVVSAINAAINGTVEDPEVSAQLATMNFPLTAIAADDIPARLQSIDASVSATAELLGLN</sequence>
<evidence type="ECO:0000256" key="1">
    <source>
        <dbReference type="ARBA" id="ARBA00006987"/>
    </source>
</evidence>
<dbReference type="Proteomes" id="UP001208938">
    <property type="component" value="Unassembled WGS sequence"/>
</dbReference>
<dbReference type="InterPro" id="IPR006311">
    <property type="entry name" value="TAT_signal"/>
</dbReference>
<comment type="caution">
    <text evidence="3">The sequence shown here is derived from an EMBL/GenBank/DDBJ whole genome shotgun (WGS) entry which is preliminary data.</text>
</comment>
<evidence type="ECO:0000256" key="2">
    <source>
        <dbReference type="SAM" id="SignalP"/>
    </source>
</evidence>
<dbReference type="PROSITE" id="PS51318">
    <property type="entry name" value="TAT"/>
    <property type="match status" value="1"/>
</dbReference>